<comment type="subcellular location">
    <subcellularLocation>
        <location evidence="1">Cell membrane</location>
        <topology evidence="1">Multi-pass membrane protein</topology>
    </subcellularLocation>
</comment>
<dbReference type="Proteomes" id="UP000050865">
    <property type="component" value="Unassembled WGS sequence"/>
</dbReference>
<feature type="transmembrane region" description="Helical" evidence="7">
    <location>
        <begin position="40"/>
        <end position="61"/>
    </location>
</feature>
<dbReference type="OrthoDB" id="9775268at2"/>
<dbReference type="Gene3D" id="1.20.1250.20">
    <property type="entry name" value="MFS general substrate transporter like domains"/>
    <property type="match status" value="1"/>
</dbReference>
<feature type="transmembrane region" description="Helical" evidence="7">
    <location>
        <begin position="384"/>
        <end position="405"/>
    </location>
</feature>
<dbReference type="AlphaFoldDB" id="A0A0R2EQS4"/>
<keyword evidence="3" id="KW-1003">Cell membrane</keyword>
<accession>A0A0R2EQS4</accession>
<organism evidence="8 9">
    <name type="scientific">Lacticaseibacillus camelliae DSM 22697 = JCM 13995</name>
    <dbReference type="NCBI Taxonomy" id="1423730"/>
    <lineage>
        <taxon>Bacteria</taxon>
        <taxon>Bacillati</taxon>
        <taxon>Bacillota</taxon>
        <taxon>Bacilli</taxon>
        <taxon>Lactobacillales</taxon>
        <taxon>Lactobacillaceae</taxon>
        <taxon>Lacticaseibacillus</taxon>
    </lineage>
</organism>
<proteinExistence type="predicted"/>
<keyword evidence="2" id="KW-0813">Transport</keyword>
<dbReference type="InterPro" id="IPR011701">
    <property type="entry name" value="MFS"/>
</dbReference>
<gene>
    <name evidence="8" type="ORF">FC75_GL000595</name>
</gene>
<evidence type="ECO:0000256" key="3">
    <source>
        <dbReference type="ARBA" id="ARBA00022475"/>
    </source>
</evidence>
<keyword evidence="5 7" id="KW-1133">Transmembrane helix</keyword>
<dbReference type="PANTHER" id="PTHR43266:SF2">
    <property type="entry name" value="MAJOR FACILITATOR SUPERFAMILY (MFS) PROFILE DOMAIN-CONTAINING PROTEIN"/>
    <property type="match status" value="1"/>
</dbReference>
<keyword evidence="4 7" id="KW-0812">Transmembrane</keyword>
<evidence type="ECO:0000256" key="1">
    <source>
        <dbReference type="ARBA" id="ARBA00004651"/>
    </source>
</evidence>
<feature type="transmembrane region" description="Helical" evidence="7">
    <location>
        <begin position="142"/>
        <end position="162"/>
    </location>
</feature>
<feature type="transmembrane region" description="Helical" evidence="7">
    <location>
        <begin position="12"/>
        <end position="34"/>
    </location>
</feature>
<feature type="transmembrane region" description="Helical" evidence="7">
    <location>
        <begin position="104"/>
        <end position="130"/>
    </location>
</feature>
<keyword evidence="6 7" id="KW-0472">Membrane</keyword>
<dbReference type="GO" id="GO:0005886">
    <property type="term" value="C:plasma membrane"/>
    <property type="evidence" value="ECO:0007669"/>
    <property type="project" value="UniProtKB-SubCell"/>
</dbReference>
<dbReference type="STRING" id="1423730.FC75_GL000595"/>
<dbReference type="Pfam" id="PF07690">
    <property type="entry name" value="MFS_1"/>
    <property type="match status" value="1"/>
</dbReference>
<feature type="transmembrane region" description="Helical" evidence="7">
    <location>
        <begin position="292"/>
        <end position="315"/>
    </location>
</feature>
<evidence type="ECO:0000256" key="7">
    <source>
        <dbReference type="SAM" id="Phobius"/>
    </source>
</evidence>
<feature type="transmembrane region" description="Helical" evidence="7">
    <location>
        <begin position="355"/>
        <end position="378"/>
    </location>
</feature>
<dbReference type="RefSeq" id="WP_054666131.1">
    <property type="nucleotide sequence ID" value="NZ_AYZJ01000085.1"/>
</dbReference>
<evidence type="ECO:0000313" key="9">
    <source>
        <dbReference type="Proteomes" id="UP000050865"/>
    </source>
</evidence>
<evidence type="ECO:0000256" key="5">
    <source>
        <dbReference type="ARBA" id="ARBA00022989"/>
    </source>
</evidence>
<keyword evidence="9" id="KW-1185">Reference proteome</keyword>
<evidence type="ECO:0000256" key="4">
    <source>
        <dbReference type="ARBA" id="ARBA00022692"/>
    </source>
</evidence>
<dbReference type="CDD" id="cd06173">
    <property type="entry name" value="MFS_MefA_like"/>
    <property type="match status" value="1"/>
</dbReference>
<sequence length="426" mass="46826">MKNFTPQTIKMLVLKFAGTFGSSMLSFAIGLYILHRTGSALSMGVTMITGPIVSLILTPFVGYVVDTMNHRRIMITAQVTTSIALVLFGFGFRLWPTQYYPEMIALIIALQVTDNFLSTTLTASLVQLFAPEELQRVNSLNQSIASLAMFLAPLMGAMLYTLVPIDTFAFIEVLFELTALAAILLLKFQLGQTASQKTPGEAPESVWHNFKTGFAYLKSQQLIFILTVSSAFLNFLFAAVNVGLPYLLIQTMKMTNNQYGFVDSGFAIGMFGGGILLSLLKMHTHPIKFSFFNIILLAILFTFTGLPAVLSWTGLLSTGYFWIQNIVNGVLIVLINTPINTFMQQVIPHHLQGRVFSLDGTISQMLAPLGTLMFGVLFDHLAAPLLFGVTGIVLIIFTLIVTGLIRRSHLYDKPENQVPPVTASAN</sequence>
<dbReference type="InterPro" id="IPR036259">
    <property type="entry name" value="MFS_trans_sf"/>
</dbReference>
<dbReference type="GO" id="GO:0022857">
    <property type="term" value="F:transmembrane transporter activity"/>
    <property type="evidence" value="ECO:0007669"/>
    <property type="project" value="InterPro"/>
</dbReference>
<feature type="transmembrane region" description="Helical" evidence="7">
    <location>
        <begin position="73"/>
        <end position="92"/>
    </location>
</feature>
<name>A0A0R2EQS4_9LACO</name>
<evidence type="ECO:0000256" key="6">
    <source>
        <dbReference type="ARBA" id="ARBA00023136"/>
    </source>
</evidence>
<feature type="transmembrane region" description="Helical" evidence="7">
    <location>
        <begin position="168"/>
        <end position="188"/>
    </location>
</feature>
<evidence type="ECO:0000313" key="8">
    <source>
        <dbReference type="EMBL" id="KRN18655.1"/>
    </source>
</evidence>
<dbReference type="PATRIC" id="fig|1423730.4.peg.619"/>
<protein>
    <submittedName>
        <fullName evidence="8">Permease, major facilitator superfamily</fullName>
    </submittedName>
</protein>
<feature type="transmembrane region" description="Helical" evidence="7">
    <location>
        <begin position="222"/>
        <end position="249"/>
    </location>
</feature>
<feature type="transmembrane region" description="Helical" evidence="7">
    <location>
        <begin position="261"/>
        <end position="280"/>
    </location>
</feature>
<dbReference type="SUPFAM" id="SSF103473">
    <property type="entry name" value="MFS general substrate transporter"/>
    <property type="match status" value="1"/>
</dbReference>
<feature type="transmembrane region" description="Helical" evidence="7">
    <location>
        <begin position="321"/>
        <end position="343"/>
    </location>
</feature>
<dbReference type="PANTHER" id="PTHR43266">
    <property type="entry name" value="MACROLIDE-EFFLUX PROTEIN"/>
    <property type="match status" value="1"/>
</dbReference>
<comment type="caution">
    <text evidence="8">The sequence shown here is derived from an EMBL/GenBank/DDBJ whole genome shotgun (WGS) entry which is preliminary data.</text>
</comment>
<reference evidence="8 9" key="1">
    <citation type="journal article" date="2015" name="Genome Announc.">
        <title>Expanding the biotechnology potential of lactobacilli through comparative genomics of 213 strains and associated genera.</title>
        <authorList>
            <person name="Sun Z."/>
            <person name="Harris H.M."/>
            <person name="McCann A."/>
            <person name="Guo C."/>
            <person name="Argimon S."/>
            <person name="Zhang W."/>
            <person name="Yang X."/>
            <person name="Jeffery I.B."/>
            <person name="Cooney J.C."/>
            <person name="Kagawa T.F."/>
            <person name="Liu W."/>
            <person name="Song Y."/>
            <person name="Salvetti E."/>
            <person name="Wrobel A."/>
            <person name="Rasinkangas P."/>
            <person name="Parkhill J."/>
            <person name="Rea M.C."/>
            <person name="O'Sullivan O."/>
            <person name="Ritari J."/>
            <person name="Douillard F.P."/>
            <person name="Paul Ross R."/>
            <person name="Yang R."/>
            <person name="Briner A.E."/>
            <person name="Felis G.E."/>
            <person name="de Vos W.M."/>
            <person name="Barrangou R."/>
            <person name="Klaenhammer T.R."/>
            <person name="Caufield P.W."/>
            <person name="Cui Y."/>
            <person name="Zhang H."/>
            <person name="O'Toole P.W."/>
        </authorList>
    </citation>
    <scope>NUCLEOTIDE SEQUENCE [LARGE SCALE GENOMIC DNA]</scope>
    <source>
        <strain evidence="8 9">DSM 22697</strain>
    </source>
</reference>
<dbReference type="EMBL" id="AYZJ01000085">
    <property type="protein sequence ID" value="KRN18655.1"/>
    <property type="molecule type" value="Genomic_DNA"/>
</dbReference>
<evidence type="ECO:0000256" key="2">
    <source>
        <dbReference type="ARBA" id="ARBA00022448"/>
    </source>
</evidence>